<dbReference type="Pfam" id="PF01566">
    <property type="entry name" value="Nramp"/>
    <property type="match status" value="1"/>
</dbReference>
<feature type="transmembrane region" description="Helical" evidence="6">
    <location>
        <begin position="145"/>
        <end position="164"/>
    </location>
</feature>
<dbReference type="Proteomes" id="UP000036681">
    <property type="component" value="Unplaced"/>
</dbReference>
<organism evidence="7 8">
    <name type="scientific">Ascaris lumbricoides</name>
    <name type="common">Giant roundworm</name>
    <dbReference type="NCBI Taxonomy" id="6252"/>
    <lineage>
        <taxon>Eukaryota</taxon>
        <taxon>Metazoa</taxon>
        <taxon>Ecdysozoa</taxon>
        <taxon>Nematoda</taxon>
        <taxon>Chromadorea</taxon>
        <taxon>Rhabditida</taxon>
        <taxon>Spirurina</taxon>
        <taxon>Ascaridomorpha</taxon>
        <taxon>Ascaridoidea</taxon>
        <taxon>Ascarididae</taxon>
        <taxon>Ascaris</taxon>
    </lineage>
</organism>
<feature type="transmembrane region" description="Helical" evidence="6">
    <location>
        <begin position="489"/>
        <end position="506"/>
    </location>
</feature>
<comment type="similarity">
    <text evidence="2">Belongs to the NRAMP family.</text>
</comment>
<dbReference type="PRINTS" id="PR00447">
    <property type="entry name" value="NATRESASSCMP"/>
</dbReference>
<feature type="transmembrane region" description="Helical" evidence="6">
    <location>
        <begin position="368"/>
        <end position="390"/>
    </location>
</feature>
<dbReference type="WBParaSite" id="ALUE_0000748801-mRNA-1">
    <property type="protein sequence ID" value="ALUE_0000748801-mRNA-1"/>
    <property type="gene ID" value="ALUE_0000748801"/>
</dbReference>
<dbReference type="HAMAP" id="MF_00221">
    <property type="entry name" value="NRAMP"/>
    <property type="match status" value="1"/>
</dbReference>
<evidence type="ECO:0000256" key="3">
    <source>
        <dbReference type="ARBA" id="ARBA00022692"/>
    </source>
</evidence>
<feature type="transmembrane region" description="Helical" evidence="6">
    <location>
        <begin position="325"/>
        <end position="347"/>
    </location>
</feature>
<evidence type="ECO:0000256" key="2">
    <source>
        <dbReference type="ARBA" id="ARBA00006670"/>
    </source>
</evidence>
<keyword evidence="3 6" id="KW-0812">Transmembrane</keyword>
<dbReference type="AlphaFoldDB" id="A0A0M3HWH2"/>
<dbReference type="GO" id="GO:0005384">
    <property type="term" value="F:manganese ion transmembrane transporter activity"/>
    <property type="evidence" value="ECO:0007669"/>
    <property type="project" value="TreeGrafter"/>
</dbReference>
<keyword evidence="5 6" id="KW-0472">Membrane</keyword>
<dbReference type="PANTHER" id="PTHR11706:SF32">
    <property type="entry name" value="NRAMP-LIKE TRANSPORTER SMF-3"/>
    <property type="match status" value="1"/>
</dbReference>
<dbReference type="InterPro" id="IPR001046">
    <property type="entry name" value="NRAMP_fam"/>
</dbReference>
<feature type="transmembrane region" description="Helical" evidence="6">
    <location>
        <begin position="281"/>
        <end position="299"/>
    </location>
</feature>
<evidence type="ECO:0000256" key="6">
    <source>
        <dbReference type="SAM" id="Phobius"/>
    </source>
</evidence>
<keyword evidence="4 6" id="KW-1133">Transmembrane helix</keyword>
<feature type="transmembrane region" description="Helical" evidence="6">
    <location>
        <begin position="211"/>
        <end position="230"/>
    </location>
</feature>
<protein>
    <submittedName>
        <fullName evidence="8">Protein Malvolio</fullName>
    </submittedName>
</protein>
<feature type="transmembrane region" description="Helical" evidence="6">
    <location>
        <begin position="106"/>
        <end position="125"/>
    </location>
</feature>
<feature type="transmembrane region" description="Helical" evidence="6">
    <location>
        <begin position="432"/>
        <end position="458"/>
    </location>
</feature>
<evidence type="ECO:0000256" key="4">
    <source>
        <dbReference type="ARBA" id="ARBA00022989"/>
    </source>
</evidence>
<dbReference type="GO" id="GO:0015086">
    <property type="term" value="F:cadmium ion transmembrane transporter activity"/>
    <property type="evidence" value="ECO:0007669"/>
    <property type="project" value="TreeGrafter"/>
</dbReference>
<dbReference type="GO" id="GO:0010008">
    <property type="term" value="C:endosome membrane"/>
    <property type="evidence" value="ECO:0007669"/>
    <property type="project" value="TreeGrafter"/>
</dbReference>
<feature type="transmembrane region" description="Helical" evidence="6">
    <location>
        <begin position="250"/>
        <end position="269"/>
    </location>
</feature>
<keyword evidence="7" id="KW-1185">Reference proteome</keyword>
<dbReference type="PANTHER" id="PTHR11706">
    <property type="entry name" value="SOLUTE CARRIER PROTEIN FAMILY 11 MEMBER"/>
    <property type="match status" value="1"/>
</dbReference>
<dbReference type="GO" id="GO:0005381">
    <property type="term" value="F:iron ion transmembrane transporter activity"/>
    <property type="evidence" value="ECO:0007669"/>
    <property type="project" value="TreeGrafter"/>
</dbReference>
<evidence type="ECO:0000313" key="8">
    <source>
        <dbReference type="WBParaSite" id="ALUE_0000748801-mRNA-1"/>
    </source>
</evidence>
<comment type="subcellular location">
    <subcellularLocation>
        <location evidence="1">Membrane</location>
        <topology evidence="1">Multi-pass membrane protein</topology>
    </subcellularLocation>
</comment>
<dbReference type="GO" id="GO:0005886">
    <property type="term" value="C:plasma membrane"/>
    <property type="evidence" value="ECO:0007669"/>
    <property type="project" value="TreeGrafter"/>
</dbReference>
<evidence type="ECO:0000313" key="7">
    <source>
        <dbReference type="Proteomes" id="UP000036681"/>
    </source>
</evidence>
<name>A0A0M3HWH2_ASCLU</name>
<evidence type="ECO:0000256" key="5">
    <source>
        <dbReference type="ARBA" id="ARBA00023136"/>
    </source>
</evidence>
<accession>A0A0M3HWH2</accession>
<proteinExistence type="inferred from homology"/>
<reference evidence="8" key="1">
    <citation type="submission" date="2016-05" db="UniProtKB">
        <authorList>
            <consortium name="WormBaseParasite"/>
        </authorList>
    </citation>
    <scope>IDENTIFICATION</scope>
</reference>
<dbReference type="NCBIfam" id="TIGR01197">
    <property type="entry name" value="nramp"/>
    <property type="match status" value="1"/>
</dbReference>
<sequence>PTFVPSCVTYPKRIDCKLFSGRHLARSVPTNTNMDLHVVHDSSVDIGQRQRGQRNTKASLFVIMSAVITPRRIPRKARKHNYAATKKNVDILDNKVTIPDIEERWFSFRILWAFTGPGFLMSIAYLDPGNIESDLQSGATARYKLIWVLLFAHILGLLLQRLSARLGVVSGMHMAEVAHEYYAPIPRYVLWIMVELAIVGSDMQEVIGTSIALYLLSNAWHCLWLFWGLSDVSATFNGLPLFHLCAGKDLRIPLWAGVVITICDTFTFMVFDRYGIRKFEFFFCFLITVMGITFGYEFYMSKPSAKEVALNTFVPWCSGCGTEEFLMAVSVIGAVIMPHNLYLHSALVKSRDVDRSDERKVKLANKYFFIESGIALFCSFIINLIVVSVFGKGFYGKTNADIYETCQDESNAMPAFYRSVFQNNTERAHSDIYHGGILLGCTYGVAALYVWAVGILAAGQSSTMTGTYAGQFVMEGFIELRMTRWKRILLTRSIAIFPTLFVTIFSKGVDYITDMNDLLNCVQMLQLPFALLPVLTFTSDKQIMREFACNRHVSNSTSSHKRSFQHLGKKNL</sequence>
<evidence type="ECO:0000256" key="1">
    <source>
        <dbReference type="ARBA" id="ARBA00004141"/>
    </source>
</evidence>